<dbReference type="PANTHER" id="PTHR12992">
    <property type="entry name" value="NUDIX HYDROLASE"/>
    <property type="match status" value="1"/>
</dbReference>
<gene>
    <name evidence="8" type="ORF">N783_09775</name>
</gene>
<evidence type="ECO:0000259" key="7">
    <source>
        <dbReference type="PROSITE" id="PS51462"/>
    </source>
</evidence>
<dbReference type="Gene3D" id="3.90.79.10">
    <property type="entry name" value="Nucleoside Triphosphate Pyrophosphohydrolase"/>
    <property type="match status" value="1"/>
</dbReference>
<evidence type="ECO:0000256" key="6">
    <source>
        <dbReference type="ARBA" id="ARBA00023211"/>
    </source>
</evidence>
<keyword evidence="5" id="KW-0460">Magnesium</keyword>
<dbReference type="EMBL" id="AVPF01000024">
    <property type="protein sequence ID" value="KGX87431.1"/>
    <property type="molecule type" value="Genomic_DNA"/>
</dbReference>
<dbReference type="eggNOG" id="COG0494">
    <property type="taxonomic scope" value="Bacteria"/>
</dbReference>
<comment type="cofactor">
    <cofactor evidence="2">
        <name>Mg(2+)</name>
        <dbReference type="ChEBI" id="CHEBI:18420"/>
    </cofactor>
</comment>
<keyword evidence="4 8" id="KW-0378">Hydrolase</keyword>
<dbReference type="InterPro" id="IPR045121">
    <property type="entry name" value="CoAse"/>
</dbReference>
<evidence type="ECO:0000256" key="1">
    <source>
        <dbReference type="ARBA" id="ARBA00001936"/>
    </source>
</evidence>
<dbReference type="Proteomes" id="UP000030403">
    <property type="component" value="Unassembled WGS sequence"/>
</dbReference>
<evidence type="ECO:0000256" key="5">
    <source>
        <dbReference type="ARBA" id="ARBA00022842"/>
    </source>
</evidence>
<dbReference type="OrthoDB" id="9802805at2"/>
<accession>A0A0A5G2W0</accession>
<keyword evidence="6" id="KW-0464">Manganese</keyword>
<evidence type="ECO:0000256" key="2">
    <source>
        <dbReference type="ARBA" id="ARBA00001946"/>
    </source>
</evidence>
<dbReference type="SUPFAM" id="SSF55811">
    <property type="entry name" value="Nudix"/>
    <property type="match status" value="1"/>
</dbReference>
<dbReference type="GO" id="GO:0046872">
    <property type="term" value="F:metal ion binding"/>
    <property type="evidence" value="ECO:0007669"/>
    <property type="project" value="UniProtKB-KW"/>
</dbReference>
<evidence type="ECO:0000313" key="8">
    <source>
        <dbReference type="EMBL" id="KGX87431.1"/>
    </source>
</evidence>
<dbReference type="InterPro" id="IPR015797">
    <property type="entry name" value="NUDIX_hydrolase-like_dom_sf"/>
</dbReference>
<dbReference type="CDD" id="cd03426">
    <property type="entry name" value="NUDIX_CoAse_Nudt7"/>
    <property type="match status" value="1"/>
</dbReference>
<dbReference type="STRING" id="1385511.GCA_000425225_03148"/>
<keyword evidence="3" id="KW-0479">Metal-binding</keyword>
<dbReference type="AlphaFoldDB" id="A0A0A5G2W0"/>
<proteinExistence type="predicted"/>
<feature type="domain" description="Nudix hydrolase" evidence="7">
    <location>
        <begin position="23"/>
        <end position="159"/>
    </location>
</feature>
<dbReference type="Pfam" id="PF00293">
    <property type="entry name" value="NUDIX"/>
    <property type="match status" value="1"/>
</dbReference>
<dbReference type="PANTHER" id="PTHR12992:SF11">
    <property type="entry name" value="MITOCHONDRIAL COENZYME A DIPHOSPHATASE NUDT8"/>
    <property type="match status" value="1"/>
</dbReference>
<comment type="cofactor">
    <cofactor evidence="1">
        <name>Mn(2+)</name>
        <dbReference type="ChEBI" id="CHEBI:29035"/>
    </cofactor>
</comment>
<dbReference type="GO" id="GO:0010945">
    <property type="term" value="F:coenzyme A diphosphatase activity"/>
    <property type="evidence" value="ECO:0007669"/>
    <property type="project" value="InterPro"/>
</dbReference>
<sequence>MNHKSIHEKLKAATPKLIGQDHIKRYSLLLPLIEKEDGMHLLFEVRSLNMRRQPGEVCFPGGKVDEEDEDTQFTAIREAVEELGVRRDRIKDIYSFGYMVSPFGMKVDAYVGFLDCDEQDLTLNPKEVGEVFTVPLDFLLNTEPDIHYIQMEVQPEGEFPYHLIPNGENYKWSRRRYAEHFYYYGDQVIWGLTARILHDFIKEIRKH</sequence>
<dbReference type="RefSeq" id="WP_027446772.1">
    <property type="nucleotide sequence ID" value="NZ_AULJ01000040.1"/>
</dbReference>
<dbReference type="PROSITE" id="PS51462">
    <property type="entry name" value="NUDIX"/>
    <property type="match status" value="1"/>
</dbReference>
<evidence type="ECO:0000313" key="9">
    <source>
        <dbReference type="Proteomes" id="UP000030403"/>
    </source>
</evidence>
<organism evidence="8 9">
    <name type="scientific">Pontibacillus marinus BH030004 = DSM 16465</name>
    <dbReference type="NCBI Taxonomy" id="1385511"/>
    <lineage>
        <taxon>Bacteria</taxon>
        <taxon>Bacillati</taxon>
        <taxon>Bacillota</taxon>
        <taxon>Bacilli</taxon>
        <taxon>Bacillales</taxon>
        <taxon>Bacillaceae</taxon>
        <taxon>Pontibacillus</taxon>
    </lineage>
</organism>
<reference evidence="8 9" key="1">
    <citation type="submission" date="2013-08" db="EMBL/GenBank/DDBJ databases">
        <authorList>
            <person name="Huang J."/>
            <person name="Wang G."/>
        </authorList>
    </citation>
    <scope>NUCLEOTIDE SEQUENCE [LARGE SCALE GENOMIC DNA]</scope>
    <source>
        <strain evidence="8 9">BH030004</strain>
    </source>
</reference>
<dbReference type="InterPro" id="IPR000086">
    <property type="entry name" value="NUDIX_hydrolase_dom"/>
</dbReference>
<name>A0A0A5G2W0_9BACI</name>
<keyword evidence="9" id="KW-1185">Reference proteome</keyword>
<evidence type="ECO:0000256" key="3">
    <source>
        <dbReference type="ARBA" id="ARBA00022723"/>
    </source>
</evidence>
<protein>
    <submittedName>
        <fullName evidence="8">NUDIX hydrolase</fullName>
    </submittedName>
</protein>
<evidence type="ECO:0000256" key="4">
    <source>
        <dbReference type="ARBA" id="ARBA00022801"/>
    </source>
</evidence>
<comment type="caution">
    <text evidence="8">The sequence shown here is derived from an EMBL/GenBank/DDBJ whole genome shotgun (WGS) entry which is preliminary data.</text>
</comment>